<protein>
    <submittedName>
        <fullName evidence="1">Uncharacterized protein</fullName>
    </submittedName>
</protein>
<evidence type="ECO:0000313" key="2">
    <source>
        <dbReference type="Proteomes" id="UP000284168"/>
    </source>
</evidence>
<dbReference type="Proteomes" id="UP000284168">
    <property type="component" value="Unassembled WGS sequence"/>
</dbReference>
<name>A0A423IJQ4_9PSED</name>
<reference evidence="1 2" key="1">
    <citation type="submission" date="2016-10" db="EMBL/GenBank/DDBJ databases">
        <title>Comparative genome analysis of multiple Pseudomonas spp. focuses on biocontrol and plant growth promoting traits.</title>
        <authorList>
            <person name="Tao X.-Y."/>
            <person name="Taylor C.G."/>
        </authorList>
    </citation>
    <scope>NUCLEOTIDE SEQUENCE [LARGE SCALE GENOMIC DNA]</scope>
    <source>
        <strain evidence="1 2">48C10</strain>
    </source>
</reference>
<proteinExistence type="predicted"/>
<sequence>MKVKEKKEVETVSDILCDVCLESTRVEDVGLQYAMLQAHWGYGSAHDGERYEIHLCERCFFQTVASLKQERRAQTMFSENEKDKLTDNFGMVATDDFFNDGGRSTDKP</sequence>
<dbReference type="EMBL" id="MOBN01000035">
    <property type="protein sequence ID" value="RON25646.1"/>
    <property type="molecule type" value="Genomic_DNA"/>
</dbReference>
<dbReference type="RefSeq" id="WP_123721666.1">
    <property type="nucleotide sequence ID" value="NZ_MOBN01000035.1"/>
</dbReference>
<comment type="caution">
    <text evidence="1">The sequence shown here is derived from an EMBL/GenBank/DDBJ whole genome shotgun (WGS) entry which is preliminary data.</text>
</comment>
<dbReference type="AlphaFoldDB" id="A0A423IJQ4"/>
<gene>
    <name evidence="1" type="ORF">BK663_19480</name>
</gene>
<evidence type="ECO:0000313" key="1">
    <source>
        <dbReference type="EMBL" id="RON25646.1"/>
    </source>
</evidence>
<accession>A0A423IJQ4</accession>
<organism evidence="1 2">
    <name type="scientific">Pseudomonas lini</name>
    <dbReference type="NCBI Taxonomy" id="163011"/>
    <lineage>
        <taxon>Bacteria</taxon>
        <taxon>Pseudomonadati</taxon>
        <taxon>Pseudomonadota</taxon>
        <taxon>Gammaproteobacteria</taxon>
        <taxon>Pseudomonadales</taxon>
        <taxon>Pseudomonadaceae</taxon>
        <taxon>Pseudomonas</taxon>
    </lineage>
</organism>